<dbReference type="InterPro" id="IPR010870">
    <property type="entry name" value="Porin_O/P"/>
</dbReference>
<evidence type="ECO:0008006" key="5">
    <source>
        <dbReference type="Google" id="ProtNLM"/>
    </source>
</evidence>
<accession>A0A330L2C6</accession>
<feature type="compositionally biased region" description="Basic and acidic residues" evidence="1">
    <location>
        <begin position="41"/>
        <end position="61"/>
    </location>
</feature>
<protein>
    <recommendedName>
        <fullName evidence="5">Phosphate-selective porin O and P</fullName>
    </recommendedName>
</protein>
<dbReference type="Proteomes" id="UP000248168">
    <property type="component" value="Unassembled WGS sequence"/>
</dbReference>
<reference evidence="4" key="1">
    <citation type="submission" date="2018-04" db="EMBL/GenBank/DDBJ databases">
        <authorList>
            <person name="Lucker S."/>
            <person name="Sakoula D."/>
        </authorList>
    </citation>
    <scope>NUCLEOTIDE SEQUENCE [LARGE SCALE GENOMIC DNA]</scope>
</reference>
<dbReference type="EMBL" id="OUNR01000001">
    <property type="protein sequence ID" value="SPP63363.1"/>
    <property type="molecule type" value="Genomic_DNA"/>
</dbReference>
<dbReference type="Gene3D" id="2.40.160.10">
    <property type="entry name" value="Porin"/>
    <property type="match status" value="1"/>
</dbReference>
<dbReference type="Pfam" id="PF07396">
    <property type="entry name" value="Porin_O_P"/>
    <property type="match status" value="1"/>
</dbReference>
<gene>
    <name evidence="3" type="ORF">NITLEN_10449</name>
</gene>
<name>A0A330L2C6_9BACT</name>
<feature type="signal peptide" evidence="2">
    <location>
        <begin position="1"/>
        <end position="22"/>
    </location>
</feature>
<dbReference type="InParanoid" id="A0A330L2C6"/>
<evidence type="ECO:0000256" key="1">
    <source>
        <dbReference type="SAM" id="MobiDB-lite"/>
    </source>
</evidence>
<dbReference type="RefSeq" id="WP_181416581.1">
    <property type="nucleotide sequence ID" value="NZ_OUNR01000001.1"/>
</dbReference>
<feature type="region of interest" description="Disordered" evidence="1">
    <location>
        <begin position="41"/>
        <end position="75"/>
    </location>
</feature>
<dbReference type="AlphaFoldDB" id="A0A330L2C6"/>
<keyword evidence="4" id="KW-1185">Reference proteome</keyword>
<evidence type="ECO:0000313" key="4">
    <source>
        <dbReference type="Proteomes" id="UP000248168"/>
    </source>
</evidence>
<sequence>MKMRSILGALIIASLSAVPALAVDMTPEEIKKLVDDAVNKKMQEHERRESSAERSLERKDGQPGTAQYPMASGPITDIRVERKGEEKIPLGFGSTGSGKLIYAKPFLSAPKATVGGYVDVMYNNLSRPNLDNPSRNSFGQQRLVPFIYADITDHIKFATELEFERGGANAPQTGDGSFQIEFAQLDYLIHEAINLRAGILLMPVGKFNLLHDSPLNDLVDRPMVSRIIIPSTWFEAGAGIYGTLYPTSLSKIDYELYAVNGMSSTAGTINDLGVRSVRGSVSRDRDQSKAIVGRVAISPMLGIEVAGSGYHGQLNPGGQTNNGITGVSNITIGAVDWTLQRGPFEVIGEAAWTTITNPGIGPGKMSGYYVQGNYHFMPEFLKTWAPSHFTDASTFTAVVRWEQVDTDVGDRTLNNAGGGNRRELNRLTLGLNFRPIEDTVIKFDWQLNTQNNARGLVPAGDLATNTSLLNGNGFLIQAATYF</sequence>
<feature type="chain" id="PRO_5016372493" description="Phosphate-selective porin O and P" evidence="2">
    <location>
        <begin position="23"/>
        <end position="482"/>
    </location>
</feature>
<proteinExistence type="predicted"/>
<dbReference type="SUPFAM" id="SSF56935">
    <property type="entry name" value="Porins"/>
    <property type="match status" value="1"/>
</dbReference>
<keyword evidence="2" id="KW-0732">Signal</keyword>
<organism evidence="3 4">
    <name type="scientific">Nitrospira lenta</name>
    <dbReference type="NCBI Taxonomy" id="1436998"/>
    <lineage>
        <taxon>Bacteria</taxon>
        <taxon>Pseudomonadati</taxon>
        <taxon>Nitrospirota</taxon>
        <taxon>Nitrospiria</taxon>
        <taxon>Nitrospirales</taxon>
        <taxon>Nitrospiraceae</taxon>
        <taxon>Nitrospira</taxon>
    </lineage>
</organism>
<dbReference type="InterPro" id="IPR023614">
    <property type="entry name" value="Porin_dom_sf"/>
</dbReference>
<evidence type="ECO:0000256" key="2">
    <source>
        <dbReference type="SAM" id="SignalP"/>
    </source>
</evidence>
<evidence type="ECO:0000313" key="3">
    <source>
        <dbReference type="EMBL" id="SPP63363.1"/>
    </source>
</evidence>